<comment type="caution">
    <text evidence="1">The sequence shown here is derived from an EMBL/GenBank/DDBJ whole genome shotgun (WGS) entry which is preliminary data.</text>
</comment>
<reference evidence="1 2" key="1">
    <citation type="submission" date="2020-12" db="EMBL/GenBank/DDBJ databases">
        <title>Concerted genomic and epigenomic changes stabilize Arabidopsis allopolyploids.</title>
        <authorList>
            <person name="Chen Z."/>
        </authorList>
    </citation>
    <scope>NUCLEOTIDE SEQUENCE [LARGE SCALE GENOMIC DNA]</scope>
    <source>
        <strain evidence="1">Allo738</strain>
        <tissue evidence="1">Leaf</tissue>
    </source>
</reference>
<dbReference type="Proteomes" id="UP000694240">
    <property type="component" value="Chromosome 4"/>
</dbReference>
<name>A0A8T2DS94_9BRAS</name>
<evidence type="ECO:0000313" key="2">
    <source>
        <dbReference type="Proteomes" id="UP000694240"/>
    </source>
</evidence>
<proteinExistence type="predicted"/>
<dbReference type="EMBL" id="JAEFBK010000004">
    <property type="protein sequence ID" value="KAG7614935.1"/>
    <property type="molecule type" value="Genomic_DNA"/>
</dbReference>
<keyword evidence="2" id="KW-1185">Reference proteome</keyword>
<dbReference type="AlphaFoldDB" id="A0A8T2DS94"/>
<gene>
    <name evidence="1" type="ORF">ISN45_At04g003370</name>
</gene>
<feature type="non-terminal residue" evidence="1">
    <location>
        <position position="1"/>
    </location>
</feature>
<sequence length="42" mass="4753">KKRKTETSLVTRGLTNPSNSLSQSQIVLTISLSDEEEIEKEY</sequence>
<evidence type="ECO:0000313" key="1">
    <source>
        <dbReference type="EMBL" id="KAG7614935.1"/>
    </source>
</evidence>
<protein>
    <submittedName>
        <fullName evidence="1">Uncharacterized protein</fullName>
    </submittedName>
</protein>
<accession>A0A8T2DS94</accession>
<organism evidence="1 2">
    <name type="scientific">Arabidopsis thaliana x Arabidopsis arenosa</name>
    <dbReference type="NCBI Taxonomy" id="1240361"/>
    <lineage>
        <taxon>Eukaryota</taxon>
        <taxon>Viridiplantae</taxon>
        <taxon>Streptophyta</taxon>
        <taxon>Embryophyta</taxon>
        <taxon>Tracheophyta</taxon>
        <taxon>Spermatophyta</taxon>
        <taxon>Magnoliopsida</taxon>
        <taxon>eudicotyledons</taxon>
        <taxon>Gunneridae</taxon>
        <taxon>Pentapetalae</taxon>
        <taxon>rosids</taxon>
        <taxon>malvids</taxon>
        <taxon>Brassicales</taxon>
        <taxon>Brassicaceae</taxon>
        <taxon>Camelineae</taxon>
        <taxon>Arabidopsis</taxon>
    </lineage>
</organism>